<dbReference type="RefSeq" id="WP_257634299.1">
    <property type="nucleotide sequence ID" value="NZ_JANIIC010000048.1"/>
</dbReference>
<keyword evidence="4" id="KW-1185">Reference proteome</keyword>
<gene>
    <name evidence="3" type="ORF">NQU54_33425</name>
</gene>
<feature type="transmembrane region" description="Helical" evidence="2">
    <location>
        <begin position="115"/>
        <end position="135"/>
    </location>
</feature>
<proteinExistence type="predicted"/>
<dbReference type="EMBL" id="JANIIC010000048">
    <property type="protein sequence ID" value="MCQ8833824.1"/>
    <property type="molecule type" value="Genomic_DNA"/>
</dbReference>
<evidence type="ECO:0000313" key="4">
    <source>
        <dbReference type="Proteomes" id="UP001142400"/>
    </source>
</evidence>
<accession>A0A9X2M5T8</accession>
<sequence length="485" mass="52805">MTDTLHTPRTAPQQPLRPFARDPRRWEKERSRALLTGHVCGDTTCTGTCKPTLVHERTGWGWLTWTVPGDGTLPSLPQQIGVLTPDATLTQRLAVRWLTRRPAHRIALTATSPSSLRFSAALVGIISLFAALFALSHDIPAGVVLPAMLLAPLLTEDLPDRLDGRARDYVRSVEGDEACQYLQRLAALHTYIVQTAAGSDCHELRSSAEIGQHLLWDAADLLQNQDTRSASPRLIDRERLMVHLADQVAQTVERTRPESASHEADQPCGGEGTLGPLPHGFEPAAGPTPSPTPDTSPLKGYRPMTQTQPDDAVRTTDVYLLFAHEPYYPSDGAQEINTTVVAAASLLHPQVQQPDGARIHDRLTQGRKPGEIIPLSTLTHELGGGADWPTVGDWEKVTTDLLQLVHARECDALSLGLPEIGRALVCAGPDSHVRAFDAAADEFITYGPQERAAVLAEVDRFLACLVAEQEIWPGDGLLPPLFRQA</sequence>
<feature type="region of interest" description="Disordered" evidence="1">
    <location>
        <begin position="1"/>
        <end position="24"/>
    </location>
</feature>
<evidence type="ECO:0000256" key="2">
    <source>
        <dbReference type="SAM" id="Phobius"/>
    </source>
</evidence>
<feature type="compositionally biased region" description="Polar residues" evidence="1">
    <location>
        <begin position="1"/>
        <end position="13"/>
    </location>
</feature>
<keyword evidence="2" id="KW-0472">Membrane</keyword>
<evidence type="ECO:0000256" key="1">
    <source>
        <dbReference type="SAM" id="MobiDB-lite"/>
    </source>
</evidence>
<reference evidence="3" key="1">
    <citation type="submission" date="2022-06" db="EMBL/GenBank/DDBJ databases">
        <title>WGS of actinobacteria.</title>
        <authorList>
            <person name="Thawai C."/>
        </authorList>
    </citation>
    <scope>NUCLEOTIDE SEQUENCE</scope>
    <source>
        <strain evidence="3">DSM 42010</strain>
    </source>
</reference>
<protein>
    <submittedName>
        <fullName evidence="3">Uncharacterized protein</fullName>
    </submittedName>
</protein>
<evidence type="ECO:0000313" key="3">
    <source>
        <dbReference type="EMBL" id="MCQ8833824.1"/>
    </source>
</evidence>
<keyword evidence="2" id="KW-0812">Transmembrane</keyword>
<keyword evidence="2" id="KW-1133">Transmembrane helix</keyword>
<organism evidence="3 4">
    <name type="scientific">Streptomyces malaysiensis subsp. samsunensis</name>
    <dbReference type="NCBI Taxonomy" id="459658"/>
    <lineage>
        <taxon>Bacteria</taxon>
        <taxon>Bacillati</taxon>
        <taxon>Actinomycetota</taxon>
        <taxon>Actinomycetes</taxon>
        <taxon>Kitasatosporales</taxon>
        <taxon>Streptomycetaceae</taxon>
        <taxon>Streptomyces</taxon>
        <taxon>Streptomyces violaceusniger group</taxon>
    </lineage>
</organism>
<comment type="caution">
    <text evidence="3">The sequence shown here is derived from an EMBL/GenBank/DDBJ whole genome shotgun (WGS) entry which is preliminary data.</text>
</comment>
<dbReference type="AlphaFoldDB" id="A0A9X2M5T8"/>
<feature type="compositionally biased region" description="Basic and acidic residues" evidence="1">
    <location>
        <begin position="253"/>
        <end position="265"/>
    </location>
</feature>
<name>A0A9X2M5T8_STRMQ</name>
<dbReference type="Proteomes" id="UP001142400">
    <property type="component" value="Unassembled WGS sequence"/>
</dbReference>
<feature type="region of interest" description="Disordered" evidence="1">
    <location>
        <begin position="251"/>
        <end position="309"/>
    </location>
</feature>